<dbReference type="AlphaFoldDB" id="A0A6B1G829"/>
<evidence type="ECO:0000313" key="5">
    <source>
        <dbReference type="EMBL" id="MYH62254.1"/>
    </source>
</evidence>
<comment type="caution">
    <text evidence="5">The sequence shown here is derived from an EMBL/GenBank/DDBJ whole genome shotgun (WGS) entry which is preliminary data.</text>
</comment>
<dbReference type="InterPro" id="IPR050343">
    <property type="entry name" value="RsuA_PseudoU_synthase"/>
</dbReference>
<gene>
    <name evidence="5" type="ORF">F4148_11015</name>
</gene>
<dbReference type="GO" id="GO:0120159">
    <property type="term" value="F:rRNA pseudouridine synthase activity"/>
    <property type="evidence" value="ECO:0007669"/>
    <property type="project" value="UniProtKB-ARBA"/>
</dbReference>
<keyword evidence="2" id="KW-0413">Isomerase</keyword>
<feature type="domain" description="RNA-binding S4" evidence="4">
    <location>
        <begin position="4"/>
        <end position="62"/>
    </location>
</feature>
<feature type="non-terminal residue" evidence="5">
    <location>
        <position position="75"/>
    </location>
</feature>
<dbReference type="SUPFAM" id="SSF55174">
    <property type="entry name" value="Alpha-L RNA-binding motif"/>
    <property type="match status" value="1"/>
</dbReference>
<name>A0A6B1G829_9CHLR</name>
<dbReference type="Gene3D" id="3.10.290.10">
    <property type="entry name" value="RNA-binding S4 domain"/>
    <property type="match status" value="1"/>
</dbReference>
<dbReference type="EMBL" id="VYDA01000397">
    <property type="protein sequence ID" value="MYH62254.1"/>
    <property type="molecule type" value="Genomic_DNA"/>
</dbReference>
<organism evidence="5">
    <name type="scientific">Caldilineaceae bacterium SB0675_bin_29</name>
    <dbReference type="NCBI Taxonomy" id="2605266"/>
    <lineage>
        <taxon>Bacteria</taxon>
        <taxon>Bacillati</taxon>
        <taxon>Chloroflexota</taxon>
        <taxon>Caldilineae</taxon>
        <taxon>Caldilineales</taxon>
        <taxon>Caldilineaceae</taxon>
    </lineage>
</organism>
<dbReference type="PANTHER" id="PTHR47683:SF2">
    <property type="entry name" value="RNA-BINDING S4 DOMAIN-CONTAINING PROTEIN"/>
    <property type="match status" value="1"/>
</dbReference>
<evidence type="ECO:0000259" key="4">
    <source>
        <dbReference type="SMART" id="SM00363"/>
    </source>
</evidence>
<dbReference type="InterPro" id="IPR036986">
    <property type="entry name" value="S4_RNA-bd_sf"/>
</dbReference>
<dbReference type="PROSITE" id="PS50889">
    <property type="entry name" value="S4"/>
    <property type="match status" value="1"/>
</dbReference>
<evidence type="ECO:0000256" key="2">
    <source>
        <dbReference type="ARBA" id="ARBA00023235"/>
    </source>
</evidence>
<proteinExistence type="inferred from homology"/>
<reference evidence="5" key="1">
    <citation type="submission" date="2019-09" db="EMBL/GenBank/DDBJ databases">
        <title>Characterisation of the sponge microbiome using genome-centric metagenomics.</title>
        <authorList>
            <person name="Engelberts J.P."/>
            <person name="Robbins S.J."/>
            <person name="De Goeij J.M."/>
            <person name="Aranda M."/>
            <person name="Bell S.C."/>
            <person name="Webster N.S."/>
        </authorList>
    </citation>
    <scope>NUCLEOTIDE SEQUENCE</scope>
    <source>
        <strain evidence="5">SB0675_bin_29</strain>
    </source>
</reference>
<dbReference type="Pfam" id="PF01479">
    <property type="entry name" value="S4"/>
    <property type="match status" value="1"/>
</dbReference>
<dbReference type="SMART" id="SM00363">
    <property type="entry name" value="S4"/>
    <property type="match status" value="1"/>
</dbReference>
<evidence type="ECO:0000256" key="3">
    <source>
        <dbReference type="PROSITE-ProRule" id="PRU00182"/>
    </source>
</evidence>
<dbReference type="CDD" id="cd00165">
    <property type="entry name" value="S4"/>
    <property type="match status" value="1"/>
</dbReference>
<accession>A0A6B1G829</accession>
<sequence length="75" mass="8131">MAEERLQKVLAAAGIASRRASEKLITSGRVRVDGQVVTALGTKVDPARVSVSVDGRPVQFSDSNVYFRVYKPRGI</sequence>
<comment type="similarity">
    <text evidence="1">Belongs to the pseudouridine synthase RsuA family.</text>
</comment>
<dbReference type="PANTHER" id="PTHR47683">
    <property type="entry name" value="PSEUDOURIDINE SYNTHASE FAMILY PROTEIN-RELATED"/>
    <property type="match status" value="1"/>
</dbReference>
<keyword evidence="3" id="KW-0694">RNA-binding</keyword>
<dbReference type="GO" id="GO:0003723">
    <property type="term" value="F:RNA binding"/>
    <property type="evidence" value="ECO:0007669"/>
    <property type="project" value="UniProtKB-KW"/>
</dbReference>
<protein>
    <submittedName>
        <fullName evidence="5">Pseudouridine synthase</fullName>
    </submittedName>
</protein>
<dbReference type="FunFam" id="3.10.290.10:FF:000003">
    <property type="entry name" value="Pseudouridine synthase"/>
    <property type="match status" value="1"/>
</dbReference>
<evidence type="ECO:0000256" key="1">
    <source>
        <dbReference type="ARBA" id="ARBA00008348"/>
    </source>
</evidence>
<dbReference type="GO" id="GO:0000455">
    <property type="term" value="P:enzyme-directed rRNA pseudouridine synthesis"/>
    <property type="evidence" value="ECO:0007669"/>
    <property type="project" value="UniProtKB-ARBA"/>
</dbReference>
<dbReference type="InterPro" id="IPR002942">
    <property type="entry name" value="S4_RNA-bd"/>
</dbReference>